<feature type="compositionally biased region" description="Basic and acidic residues" evidence="1">
    <location>
        <begin position="548"/>
        <end position="570"/>
    </location>
</feature>
<accession>A0A914N3M3</accession>
<sequence length="578" mass="63637">MLSYIVGLSIFVLMLVGQFNTKAESVGLGNHILEEGKVTLAAGSKVVTTKEGLEEYKKSFADACDVDFDPVGNIILHYKSQGTIKDKGCTVDLLTNKVDEIIFLAGLNHFTALIDCTNKSINDINENVLPFAYSLTNEEIKDFNNGPQFGGDGCNPGCGEGMCVNKTGLEIRWKYSKNTKDEDRMGLYANPIGTSFIYVIKQPLPQKLKGDVQVVVNQKEQKYHIQIMKEVGKIYQKEAFCMKGGFDNILSPSTWEIVGTSPDPEKKRLLVFHLLPQRASRNLNRIKIDKRKYEEQSGLPNGPKCDDLTIKFIGGDYKLIKYPSPITTNTSTDSNSSTTTTSSTTSTTYSVTPISSTTTKESPPPPKETSTTNNPTKAVKPSTMPGTNKDDSTISTSRGPTKTNSTGSLIITSISNIPLVTTTITNINTTTINTATTSKSSSNNILIIVIVGILIIIGVGIAVYFLVIKKGSEGKEENIEENEGIEGITEVEATNIKDDDEKKEEEDKEEGKNEKENDKYEELKDFEEDKEDGYKKKANNLTLETEAEETKNTEMKEDEKEGETGNKDENGDNDDIYA</sequence>
<keyword evidence="2" id="KW-0472">Membrane</keyword>
<reference evidence="5" key="1">
    <citation type="submission" date="2022-11" db="UniProtKB">
        <authorList>
            <consortium name="WormBaseParasite"/>
        </authorList>
    </citation>
    <scope>IDENTIFICATION</scope>
</reference>
<feature type="compositionally biased region" description="Polar residues" evidence="1">
    <location>
        <begin position="393"/>
        <end position="407"/>
    </location>
</feature>
<protein>
    <submittedName>
        <fullName evidence="5">Uncharacterized protein</fullName>
    </submittedName>
</protein>
<feature type="compositionally biased region" description="Low complexity" evidence="1">
    <location>
        <begin position="326"/>
        <end position="361"/>
    </location>
</feature>
<feature type="compositionally biased region" description="Basic and acidic residues" evidence="1">
    <location>
        <begin position="509"/>
        <end position="523"/>
    </location>
</feature>
<evidence type="ECO:0000256" key="2">
    <source>
        <dbReference type="SAM" id="Phobius"/>
    </source>
</evidence>
<evidence type="ECO:0000313" key="4">
    <source>
        <dbReference type="Proteomes" id="UP000887563"/>
    </source>
</evidence>
<dbReference type="Proteomes" id="UP000887563">
    <property type="component" value="Unplaced"/>
</dbReference>
<proteinExistence type="predicted"/>
<dbReference type="AlphaFoldDB" id="A0A914N3M3"/>
<keyword evidence="4" id="KW-1185">Reference proteome</keyword>
<keyword evidence="3" id="KW-0732">Signal</keyword>
<keyword evidence="2" id="KW-1133">Transmembrane helix</keyword>
<name>A0A914N3M3_MELIC</name>
<feature type="region of interest" description="Disordered" evidence="1">
    <location>
        <begin position="475"/>
        <end position="578"/>
    </location>
</feature>
<evidence type="ECO:0000313" key="5">
    <source>
        <dbReference type="WBParaSite" id="Minc3s03789g34821"/>
    </source>
</evidence>
<dbReference type="WBParaSite" id="Minc3s03789g34821">
    <property type="protein sequence ID" value="Minc3s03789g34821"/>
    <property type="gene ID" value="Minc3s03789g34821"/>
</dbReference>
<evidence type="ECO:0000256" key="3">
    <source>
        <dbReference type="SAM" id="SignalP"/>
    </source>
</evidence>
<feature type="transmembrane region" description="Helical" evidence="2">
    <location>
        <begin position="445"/>
        <end position="467"/>
    </location>
</feature>
<feature type="signal peptide" evidence="3">
    <location>
        <begin position="1"/>
        <end position="23"/>
    </location>
</feature>
<organism evidence="4 5">
    <name type="scientific">Meloidogyne incognita</name>
    <name type="common">Southern root-knot nematode worm</name>
    <name type="synonym">Oxyuris incognita</name>
    <dbReference type="NCBI Taxonomy" id="6306"/>
    <lineage>
        <taxon>Eukaryota</taxon>
        <taxon>Metazoa</taxon>
        <taxon>Ecdysozoa</taxon>
        <taxon>Nematoda</taxon>
        <taxon>Chromadorea</taxon>
        <taxon>Rhabditida</taxon>
        <taxon>Tylenchina</taxon>
        <taxon>Tylenchomorpha</taxon>
        <taxon>Tylenchoidea</taxon>
        <taxon>Meloidogynidae</taxon>
        <taxon>Meloidogyninae</taxon>
        <taxon>Meloidogyne</taxon>
        <taxon>Meloidogyne incognita group</taxon>
    </lineage>
</organism>
<feature type="chain" id="PRO_5036883679" evidence="3">
    <location>
        <begin position="24"/>
        <end position="578"/>
    </location>
</feature>
<keyword evidence="2" id="KW-0812">Transmembrane</keyword>
<feature type="region of interest" description="Disordered" evidence="1">
    <location>
        <begin position="326"/>
        <end position="407"/>
    </location>
</feature>
<evidence type="ECO:0000256" key="1">
    <source>
        <dbReference type="SAM" id="MobiDB-lite"/>
    </source>
</evidence>